<dbReference type="KEGG" id="abas:ACPOL_2250"/>
<gene>
    <name evidence="2" type="ORF">ACPOL_2250</name>
</gene>
<sequence>MEPEARLAAMRAFIRDYPKSKRVHSAQESILKTLLDSFPQRAAEIDAQAKLWVKRSGKGTSRWDRETYAALLLAEAGSSGVDLPLAEKLAADAAKHLTESAYDHEMTLDDVKNKMPLPKPEALHREFANTRADALAILADVYLRQGKQARAATLIAEAFQLDPLVDDVNSQRGRLALLDQDNALALDSFERAQLVGALSDADRKKMMELYRAAHAGSDAGFAAEMDARYAQLFPPPFTAEKAPTASGHAVLLELFTGSACVPCVGGDLAVDAVLGAYPRSAVVVLALDQHIPGPDPLANPNSVARAELYQVGGTPTFVVDGEAQDFNGSSRVGSRKIYDKLSTAVNARTTAPSQIKLKLSATDAGGVVKAHADVELPSLSEIQKELVRKTDSGAGASEAGKKTPVASAPGEAAAPAGSEPEPRLLINFALVEDNIRYSGENGIRFHRMVMRALAKPADSGFSVALNESSSLDASFDPAAISQSLTSYLDGFEQKNDRFGKITFLTKDMTMEPQHLAIAAWVQDSVTHRVLQSAYVPVGEPQKEAE</sequence>
<accession>A0A2Z5FYH7</accession>
<dbReference type="SUPFAM" id="SSF48452">
    <property type="entry name" value="TPR-like"/>
    <property type="match status" value="1"/>
</dbReference>
<dbReference type="InterPro" id="IPR036249">
    <property type="entry name" value="Thioredoxin-like_sf"/>
</dbReference>
<feature type="compositionally biased region" description="Low complexity" evidence="1">
    <location>
        <begin position="406"/>
        <end position="418"/>
    </location>
</feature>
<evidence type="ECO:0000256" key="1">
    <source>
        <dbReference type="SAM" id="MobiDB-lite"/>
    </source>
</evidence>
<feature type="region of interest" description="Disordered" evidence="1">
    <location>
        <begin position="390"/>
        <end position="418"/>
    </location>
</feature>
<dbReference type="AlphaFoldDB" id="A0A2Z5FYH7"/>
<reference evidence="2 3" key="1">
    <citation type="journal article" date="2018" name="Front. Microbiol.">
        <title>Hydrolytic Capabilities as a Key to Environmental Success: Chitinolytic and Cellulolytic Acidobacteria From Acidic Sub-arctic Soils and Boreal Peatlands.</title>
        <authorList>
            <person name="Belova S.E."/>
            <person name="Ravin N.V."/>
            <person name="Pankratov T.A."/>
            <person name="Rakitin A.L."/>
            <person name="Ivanova A.A."/>
            <person name="Beletsky A.V."/>
            <person name="Mardanov A.V."/>
            <person name="Sinninghe Damste J.S."/>
            <person name="Dedysh S.N."/>
        </authorList>
    </citation>
    <scope>NUCLEOTIDE SEQUENCE [LARGE SCALE GENOMIC DNA]</scope>
    <source>
        <strain evidence="2 3">SBC82</strain>
    </source>
</reference>
<dbReference type="EMBL" id="CP030840">
    <property type="protein sequence ID" value="AXC11574.1"/>
    <property type="molecule type" value="Genomic_DNA"/>
</dbReference>
<name>A0A2Z5FYH7_9BACT</name>
<dbReference type="Gene3D" id="1.25.40.10">
    <property type="entry name" value="Tetratricopeptide repeat domain"/>
    <property type="match status" value="1"/>
</dbReference>
<evidence type="ECO:0000313" key="2">
    <source>
        <dbReference type="EMBL" id="AXC11574.1"/>
    </source>
</evidence>
<dbReference type="SUPFAM" id="SSF52833">
    <property type="entry name" value="Thioredoxin-like"/>
    <property type="match status" value="1"/>
</dbReference>
<proteinExistence type="predicted"/>
<organism evidence="2 3">
    <name type="scientific">Acidisarcina polymorpha</name>
    <dbReference type="NCBI Taxonomy" id="2211140"/>
    <lineage>
        <taxon>Bacteria</taxon>
        <taxon>Pseudomonadati</taxon>
        <taxon>Acidobacteriota</taxon>
        <taxon>Terriglobia</taxon>
        <taxon>Terriglobales</taxon>
        <taxon>Acidobacteriaceae</taxon>
        <taxon>Acidisarcina</taxon>
    </lineage>
</organism>
<evidence type="ECO:0000313" key="3">
    <source>
        <dbReference type="Proteomes" id="UP000253606"/>
    </source>
</evidence>
<keyword evidence="3" id="KW-1185">Reference proteome</keyword>
<dbReference type="InterPro" id="IPR011990">
    <property type="entry name" value="TPR-like_helical_dom_sf"/>
</dbReference>
<protein>
    <submittedName>
        <fullName evidence="2">Uncharacterized protein</fullName>
    </submittedName>
</protein>
<dbReference type="Proteomes" id="UP000253606">
    <property type="component" value="Chromosome"/>
</dbReference>